<dbReference type="GO" id="GO:0006289">
    <property type="term" value="P:nucleotide-excision repair"/>
    <property type="evidence" value="ECO:0007669"/>
    <property type="project" value="InterPro"/>
</dbReference>
<dbReference type="Gene3D" id="1.10.1670.10">
    <property type="entry name" value="Helix-hairpin-Helix base-excision DNA repair enzymes (C-terminal)"/>
    <property type="match status" value="1"/>
</dbReference>
<keyword evidence="5" id="KW-0234">DNA repair</keyword>
<proteinExistence type="inferred from homology"/>
<accession>A0A371J2U9</accession>
<sequence length="291" mass="33749">MNIYEKENMVVIENIYDFDINQIFDSGQGFRFKKQSDNSYTGVVKGKILNVSQTNNTLYLKNTNINDFNNIWYKYFSLDMNYSDITSNICKIDNHLKSAVEFGSGLRILDQDEWEILITFILSSNNSIQMVENIIDNLSTKHGDYLGEYKGKKYYAFPTPEKLASLSLDELRECKTGFRDKYIKSVAEDVLSGKFNLYELSSKDTNSCINQLKSLSGVGMKVADCIAMFSMRKLDVFPVDIWMKRVIQEFYLDTDMSIPKIRNYAIEKFGNLSSFVQLYLFFYAREHNIGK</sequence>
<reference evidence="11 12" key="1">
    <citation type="journal article" date="2017" name="Genome Announc.">
        <title>Draft Genome Sequence of Romboutsia weinsteinii sp. nov. Strain CCRI-19649(T) Isolated from Surface Water.</title>
        <authorList>
            <person name="Maheux A.F."/>
            <person name="Boudreau D.K."/>
            <person name="Berube E."/>
            <person name="Boissinot M."/>
            <person name="Cantin P."/>
            <person name="Raymond F."/>
            <person name="Corbeil J."/>
            <person name="Omar R.F."/>
            <person name="Bergeron M.G."/>
        </authorList>
    </citation>
    <scope>NUCLEOTIDE SEQUENCE [LARGE SCALE GENOMIC DNA]</scope>
    <source>
        <strain evidence="11 12">CCRI-19649</strain>
    </source>
</reference>
<keyword evidence="12" id="KW-1185">Reference proteome</keyword>
<dbReference type="PANTHER" id="PTHR10242:SF2">
    <property type="entry name" value="N-GLYCOSYLASE_DNA LYASE"/>
    <property type="match status" value="1"/>
</dbReference>
<dbReference type="CDD" id="cd00056">
    <property type="entry name" value="ENDO3c"/>
    <property type="match status" value="1"/>
</dbReference>
<comment type="similarity">
    <text evidence="1">Belongs to the type-1 OGG1 family.</text>
</comment>
<dbReference type="EMBL" id="NOJY02000017">
    <property type="protein sequence ID" value="RDY27007.1"/>
    <property type="molecule type" value="Genomic_DNA"/>
</dbReference>
<evidence type="ECO:0000256" key="5">
    <source>
        <dbReference type="ARBA" id="ARBA00023204"/>
    </source>
</evidence>
<dbReference type="SMART" id="SM00478">
    <property type="entry name" value="ENDO3c"/>
    <property type="match status" value="1"/>
</dbReference>
<protein>
    <recommendedName>
        <fullName evidence="2">DNA-(apurinic or apyrimidinic site) lyase</fullName>
        <ecNumber evidence="2">4.2.99.18</ecNumber>
    </recommendedName>
</protein>
<dbReference type="OrthoDB" id="9798522at2"/>
<dbReference type="Pfam" id="PF07934">
    <property type="entry name" value="OGG_N"/>
    <property type="match status" value="1"/>
</dbReference>
<evidence type="ECO:0000256" key="1">
    <source>
        <dbReference type="ARBA" id="ARBA00010679"/>
    </source>
</evidence>
<evidence type="ECO:0000256" key="6">
    <source>
        <dbReference type="ARBA" id="ARBA00023239"/>
    </source>
</evidence>
<evidence type="ECO:0000256" key="4">
    <source>
        <dbReference type="ARBA" id="ARBA00022801"/>
    </source>
</evidence>
<evidence type="ECO:0000256" key="3">
    <source>
        <dbReference type="ARBA" id="ARBA00022763"/>
    </source>
</evidence>
<dbReference type="GO" id="GO:0140078">
    <property type="term" value="F:class I DNA-(apurinic or apyrimidinic site) endonuclease activity"/>
    <property type="evidence" value="ECO:0007669"/>
    <property type="project" value="UniProtKB-EC"/>
</dbReference>
<dbReference type="GO" id="GO:0006284">
    <property type="term" value="P:base-excision repair"/>
    <property type="evidence" value="ECO:0007669"/>
    <property type="project" value="InterPro"/>
</dbReference>
<organism evidence="11 12">
    <name type="scientific">Romboutsia weinsteinii</name>
    <dbReference type="NCBI Taxonomy" id="2020949"/>
    <lineage>
        <taxon>Bacteria</taxon>
        <taxon>Bacillati</taxon>
        <taxon>Bacillota</taxon>
        <taxon>Clostridia</taxon>
        <taxon>Peptostreptococcales</taxon>
        <taxon>Peptostreptococcaceae</taxon>
        <taxon>Romboutsia</taxon>
    </lineage>
</organism>
<evidence type="ECO:0000313" key="11">
    <source>
        <dbReference type="EMBL" id="RDY27007.1"/>
    </source>
</evidence>
<keyword evidence="6" id="KW-0456">Lyase</keyword>
<dbReference type="SUPFAM" id="SSF55945">
    <property type="entry name" value="TATA-box binding protein-like"/>
    <property type="match status" value="1"/>
</dbReference>
<dbReference type="InterPro" id="IPR023170">
    <property type="entry name" value="HhH_base_excis_C"/>
</dbReference>
<keyword evidence="3" id="KW-0227">DNA damage</keyword>
<evidence type="ECO:0000256" key="2">
    <source>
        <dbReference type="ARBA" id="ARBA00012720"/>
    </source>
</evidence>
<gene>
    <name evidence="11" type="ORF">CHL78_011090</name>
</gene>
<feature type="domain" description="HhH-GPD" evidence="10">
    <location>
        <begin position="122"/>
        <end position="285"/>
    </location>
</feature>
<dbReference type="Proteomes" id="UP000215694">
    <property type="component" value="Unassembled WGS sequence"/>
</dbReference>
<dbReference type="RefSeq" id="WP_116041475.1">
    <property type="nucleotide sequence ID" value="NZ_NOJY02000017.1"/>
</dbReference>
<dbReference type="Gene3D" id="1.10.340.30">
    <property type="entry name" value="Hypothetical protein, domain 2"/>
    <property type="match status" value="1"/>
</dbReference>
<evidence type="ECO:0000313" key="12">
    <source>
        <dbReference type="Proteomes" id="UP000215694"/>
    </source>
</evidence>
<comment type="caution">
    <text evidence="11">The sequence shown here is derived from an EMBL/GenBank/DDBJ whole genome shotgun (WGS) entry which is preliminary data.</text>
</comment>
<comment type="catalytic activity">
    <reaction evidence="9">
        <text>2'-deoxyribonucleotide-(2'-deoxyribose 5'-phosphate)-2'-deoxyribonucleotide-DNA = a 3'-end 2'-deoxyribonucleotide-(2,3-dehydro-2,3-deoxyribose 5'-phosphate)-DNA + a 5'-end 5'-phospho-2'-deoxyribonucleoside-DNA + H(+)</text>
        <dbReference type="Rhea" id="RHEA:66592"/>
        <dbReference type="Rhea" id="RHEA-COMP:13180"/>
        <dbReference type="Rhea" id="RHEA-COMP:16897"/>
        <dbReference type="Rhea" id="RHEA-COMP:17067"/>
        <dbReference type="ChEBI" id="CHEBI:15378"/>
        <dbReference type="ChEBI" id="CHEBI:136412"/>
        <dbReference type="ChEBI" id="CHEBI:157695"/>
        <dbReference type="ChEBI" id="CHEBI:167181"/>
        <dbReference type="EC" id="4.2.99.18"/>
    </reaction>
</comment>
<dbReference type="EC" id="4.2.99.18" evidence="2"/>
<dbReference type="SUPFAM" id="SSF48150">
    <property type="entry name" value="DNA-glycosylase"/>
    <property type="match status" value="1"/>
</dbReference>
<dbReference type="InterPro" id="IPR052054">
    <property type="entry name" value="Oxidative_DNA_repair_enzyme"/>
</dbReference>
<dbReference type="InterPro" id="IPR011257">
    <property type="entry name" value="DNA_glycosylase"/>
</dbReference>
<evidence type="ECO:0000256" key="9">
    <source>
        <dbReference type="ARBA" id="ARBA00044632"/>
    </source>
</evidence>
<dbReference type="GO" id="GO:0003684">
    <property type="term" value="F:damaged DNA binding"/>
    <property type="evidence" value="ECO:0007669"/>
    <property type="project" value="InterPro"/>
</dbReference>
<name>A0A371J2U9_9FIRM</name>
<dbReference type="PANTHER" id="PTHR10242">
    <property type="entry name" value="8-OXOGUANINE DNA GLYCOSYLASE"/>
    <property type="match status" value="1"/>
</dbReference>
<keyword evidence="4" id="KW-0378">Hydrolase</keyword>
<dbReference type="AlphaFoldDB" id="A0A371J2U9"/>
<dbReference type="Gene3D" id="3.30.310.260">
    <property type="match status" value="1"/>
</dbReference>
<dbReference type="InterPro" id="IPR012904">
    <property type="entry name" value="OGG_N"/>
</dbReference>
<dbReference type="GO" id="GO:0008534">
    <property type="term" value="F:oxidized purine nucleobase lesion DNA N-glycosylase activity"/>
    <property type="evidence" value="ECO:0007669"/>
    <property type="project" value="InterPro"/>
</dbReference>
<keyword evidence="7" id="KW-0511">Multifunctional enzyme</keyword>
<evidence type="ECO:0000256" key="7">
    <source>
        <dbReference type="ARBA" id="ARBA00023268"/>
    </source>
</evidence>
<evidence type="ECO:0000256" key="8">
    <source>
        <dbReference type="ARBA" id="ARBA00023295"/>
    </source>
</evidence>
<dbReference type="Pfam" id="PF00730">
    <property type="entry name" value="HhH-GPD"/>
    <property type="match status" value="1"/>
</dbReference>
<dbReference type="InterPro" id="IPR003265">
    <property type="entry name" value="HhH-GPD_domain"/>
</dbReference>
<evidence type="ECO:0000259" key="10">
    <source>
        <dbReference type="SMART" id="SM00478"/>
    </source>
</evidence>
<keyword evidence="8" id="KW-0326">Glycosidase</keyword>